<dbReference type="EMBL" id="CP061510">
    <property type="protein sequence ID" value="QSB45012.1"/>
    <property type="molecule type" value="Genomic_DNA"/>
</dbReference>
<gene>
    <name evidence="1" type="ORF">IDJ81_02260</name>
</gene>
<sequence length="94" mass="9868">MIERHTFVDACPAPPSGAMRWVDWGELVARLSAARDLHDSLAQANASASFAPAIAGRDNNEEPVNHCVSGVGKGVPADCPATNINTGKSDRETP</sequence>
<name>A0ABX7KC16_9SPHN</name>
<accession>A0ABX7KC16</accession>
<protein>
    <submittedName>
        <fullName evidence="1">Uncharacterized protein</fullName>
    </submittedName>
</protein>
<evidence type="ECO:0000313" key="1">
    <source>
        <dbReference type="EMBL" id="QSB45012.1"/>
    </source>
</evidence>
<reference evidence="1 2" key="1">
    <citation type="submission" date="2020-09" db="EMBL/GenBank/DDBJ databases">
        <title>Complete genome sequence of altererythrobacter flavus SS-21NJ, isolated from Dongying oil sludge in Shandong province.</title>
        <authorList>
            <person name="Sun S."/>
            <person name="Zhang Z."/>
        </authorList>
    </citation>
    <scope>NUCLEOTIDE SEQUENCE [LARGE SCALE GENOMIC DNA]</scope>
    <source>
        <strain evidence="1 2">SS-21NJ</strain>
    </source>
</reference>
<proteinExistence type="predicted"/>
<dbReference type="RefSeq" id="WP_205443338.1">
    <property type="nucleotide sequence ID" value="NZ_CP061510.1"/>
</dbReference>
<evidence type="ECO:0000313" key="2">
    <source>
        <dbReference type="Proteomes" id="UP000663637"/>
    </source>
</evidence>
<dbReference type="Proteomes" id="UP000663637">
    <property type="component" value="Chromosome"/>
</dbReference>
<organism evidence="1 2">
    <name type="scientific">Tsuneonella flava</name>
    <dbReference type="NCBI Taxonomy" id="2055955"/>
    <lineage>
        <taxon>Bacteria</taxon>
        <taxon>Pseudomonadati</taxon>
        <taxon>Pseudomonadota</taxon>
        <taxon>Alphaproteobacteria</taxon>
        <taxon>Sphingomonadales</taxon>
        <taxon>Erythrobacteraceae</taxon>
        <taxon>Tsuneonella</taxon>
    </lineage>
</organism>
<keyword evidence="2" id="KW-1185">Reference proteome</keyword>